<evidence type="ECO:0000256" key="1">
    <source>
        <dbReference type="ARBA" id="ARBA00022741"/>
    </source>
</evidence>
<dbReference type="GO" id="GO:0005737">
    <property type="term" value="C:cytoplasm"/>
    <property type="evidence" value="ECO:0007669"/>
    <property type="project" value="TreeGrafter"/>
</dbReference>
<dbReference type="GO" id="GO:0000166">
    <property type="term" value="F:nucleotide binding"/>
    <property type="evidence" value="ECO:0007669"/>
    <property type="project" value="UniProtKB-KW"/>
</dbReference>
<keyword evidence="3" id="KW-0143">Chaperone</keyword>
<dbReference type="Gene3D" id="3.30.1220.10">
    <property type="entry name" value="CobW-like, C-terminal domain"/>
    <property type="match status" value="1"/>
</dbReference>
<dbReference type="GO" id="GO:0016787">
    <property type="term" value="F:hydrolase activity"/>
    <property type="evidence" value="ECO:0007669"/>
    <property type="project" value="UniProtKB-KW"/>
</dbReference>
<dbReference type="Pfam" id="PF07683">
    <property type="entry name" value="CobW_C"/>
    <property type="match status" value="1"/>
</dbReference>
<dbReference type="SMART" id="SM00833">
    <property type="entry name" value="CobW_C"/>
    <property type="match status" value="1"/>
</dbReference>
<dbReference type="PANTHER" id="PTHR13748">
    <property type="entry name" value="COBW-RELATED"/>
    <property type="match status" value="1"/>
</dbReference>
<sequence length="353" mass="38340">MARTRIPVVVVAGFLGSGKTTLLNHLLRNNRGVRVGVIVNDFGAINIDSMLVAGQVDSMVSLSNGCLCCAVDVSDMDEMLDRLAHPSSEIDVIVVEASGVAEPRNMIRLVLGSENPRVFFGGLVTVVDADQFGETLTRHPELAQHVGLADLVVLNKVDQVGDQVGEDVRVLLREFNDRAPIVSTSHGRVDPELLFDPGRAEPAPGEQLTLDQLLADPCDDHDHGADRGHGHRHLHSEYEAIEFESDRPLDPRELVAFLEQRPVGVFRVKGFVHFAVPGQSRKFEVQAVGPHIRFTGSRWEPGETRRTQLVLIGAGVDREAVAAGLERCVATEDGEAAADPNSMLGVHRYTVAV</sequence>
<protein>
    <submittedName>
        <fullName evidence="6">Cobalamin biosynthesis protein CobW</fullName>
    </submittedName>
</protein>
<evidence type="ECO:0000256" key="2">
    <source>
        <dbReference type="ARBA" id="ARBA00022801"/>
    </source>
</evidence>
<comment type="similarity">
    <text evidence="4">Belongs to the SIMIBI class G3E GTPase family. ZNG1 subfamily.</text>
</comment>
<dbReference type="PANTHER" id="PTHR13748:SF62">
    <property type="entry name" value="COBW DOMAIN-CONTAINING PROTEIN"/>
    <property type="match status" value="1"/>
</dbReference>
<comment type="catalytic activity">
    <reaction evidence="5">
        <text>GTP + H2O = GDP + phosphate + H(+)</text>
        <dbReference type="Rhea" id="RHEA:19669"/>
        <dbReference type="ChEBI" id="CHEBI:15377"/>
        <dbReference type="ChEBI" id="CHEBI:15378"/>
        <dbReference type="ChEBI" id="CHEBI:37565"/>
        <dbReference type="ChEBI" id="CHEBI:43474"/>
        <dbReference type="ChEBI" id="CHEBI:58189"/>
    </reaction>
    <physiologicalReaction direction="left-to-right" evidence="5">
        <dbReference type="Rhea" id="RHEA:19670"/>
    </physiologicalReaction>
</comment>
<evidence type="ECO:0000256" key="3">
    <source>
        <dbReference type="ARBA" id="ARBA00023186"/>
    </source>
</evidence>
<dbReference type="Pfam" id="PF02492">
    <property type="entry name" value="cobW"/>
    <property type="match status" value="1"/>
</dbReference>
<dbReference type="RefSeq" id="WP_072736422.1">
    <property type="nucleotide sequence ID" value="NZ_CP048813.1"/>
</dbReference>
<reference evidence="6 7" key="1">
    <citation type="submission" date="2016-10" db="EMBL/GenBank/DDBJ databases">
        <authorList>
            <person name="de Groot N.N."/>
        </authorList>
    </citation>
    <scope>NUCLEOTIDE SEQUENCE [LARGE SCALE GENOMIC DNA]</scope>
    <source>
        <strain evidence="6 7">DSM 44892</strain>
    </source>
</reference>
<dbReference type="Proteomes" id="UP000183263">
    <property type="component" value="Unassembled WGS sequence"/>
</dbReference>
<proteinExistence type="inferred from homology"/>
<organism evidence="6 7">
    <name type="scientific">Rhodococcus triatomae</name>
    <dbReference type="NCBI Taxonomy" id="300028"/>
    <lineage>
        <taxon>Bacteria</taxon>
        <taxon>Bacillati</taxon>
        <taxon>Actinomycetota</taxon>
        <taxon>Actinomycetes</taxon>
        <taxon>Mycobacteriales</taxon>
        <taxon>Nocardiaceae</taxon>
        <taxon>Rhodococcus</taxon>
    </lineage>
</organism>
<name>A0A1G8EYG4_9NOCA</name>
<gene>
    <name evidence="6" type="ORF">SAMN05444695_103104</name>
</gene>
<accession>A0A1G8EYG4</accession>
<dbReference type="AlphaFoldDB" id="A0A1G8EYG4"/>
<evidence type="ECO:0000256" key="5">
    <source>
        <dbReference type="ARBA" id="ARBA00049117"/>
    </source>
</evidence>
<keyword evidence="7" id="KW-1185">Reference proteome</keyword>
<keyword evidence="1" id="KW-0547">Nucleotide-binding</keyword>
<dbReference type="InterPro" id="IPR003495">
    <property type="entry name" value="CobW/HypB/UreG_nucleotide-bd"/>
</dbReference>
<dbReference type="InterPro" id="IPR051316">
    <property type="entry name" value="Zinc-reg_GTPase_activator"/>
</dbReference>
<dbReference type="InterPro" id="IPR027417">
    <property type="entry name" value="P-loop_NTPase"/>
</dbReference>
<dbReference type="Gene3D" id="3.40.50.300">
    <property type="entry name" value="P-loop containing nucleotide triphosphate hydrolases"/>
    <property type="match status" value="1"/>
</dbReference>
<evidence type="ECO:0000313" key="7">
    <source>
        <dbReference type="Proteomes" id="UP000183263"/>
    </source>
</evidence>
<dbReference type="InterPro" id="IPR036627">
    <property type="entry name" value="CobW-likC_sf"/>
</dbReference>
<evidence type="ECO:0000313" key="6">
    <source>
        <dbReference type="EMBL" id="SDH74892.1"/>
    </source>
</evidence>
<dbReference type="SUPFAM" id="SSF52540">
    <property type="entry name" value="P-loop containing nucleoside triphosphate hydrolases"/>
    <property type="match status" value="1"/>
</dbReference>
<dbReference type="EMBL" id="FNDN01000003">
    <property type="protein sequence ID" value="SDH74892.1"/>
    <property type="molecule type" value="Genomic_DNA"/>
</dbReference>
<dbReference type="InterPro" id="IPR011629">
    <property type="entry name" value="CobW-like_C"/>
</dbReference>
<dbReference type="OrthoDB" id="9808822at2"/>
<keyword evidence="2" id="KW-0378">Hydrolase</keyword>
<dbReference type="CDD" id="cd03112">
    <property type="entry name" value="CobW-like"/>
    <property type="match status" value="1"/>
</dbReference>
<evidence type="ECO:0000256" key="4">
    <source>
        <dbReference type="ARBA" id="ARBA00034320"/>
    </source>
</evidence>
<dbReference type="SUPFAM" id="SSF90002">
    <property type="entry name" value="Hypothetical protein YjiA, C-terminal domain"/>
    <property type="match status" value="1"/>
</dbReference>